<evidence type="ECO:0000259" key="1">
    <source>
        <dbReference type="Pfam" id="PF13456"/>
    </source>
</evidence>
<dbReference type="GO" id="GO:0003676">
    <property type="term" value="F:nucleic acid binding"/>
    <property type="evidence" value="ECO:0007669"/>
    <property type="project" value="InterPro"/>
</dbReference>
<dbReference type="InterPro" id="IPR044730">
    <property type="entry name" value="RNase_H-like_dom_plant"/>
</dbReference>
<evidence type="ECO:0000313" key="2">
    <source>
        <dbReference type="EMBL" id="KAI0502568.1"/>
    </source>
</evidence>
<dbReference type="AlphaFoldDB" id="A0A8T3B385"/>
<comment type="caution">
    <text evidence="2">The sequence shown here is derived from an EMBL/GenBank/DDBJ whole genome shotgun (WGS) entry which is preliminary data.</text>
</comment>
<sequence>MNISIANEIKNMGCGGIIRDCHGNVILGFVGPLFNGNPLMALLTSILYGLRSCMFLDIANITIKIEPSYNIQCIFNEVDSDCDSKAFYIVRDIKHLMVFIYIYISHVLKEGNACAVWLA</sequence>
<dbReference type="EMBL" id="JAGYWB010000012">
    <property type="protein sequence ID" value="KAI0502568.1"/>
    <property type="molecule type" value="Genomic_DNA"/>
</dbReference>
<feature type="domain" description="RNase H type-1" evidence="1">
    <location>
        <begin position="13"/>
        <end position="119"/>
    </location>
</feature>
<dbReference type="GO" id="GO:0004523">
    <property type="term" value="F:RNA-DNA hybrid ribonuclease activity"/>
    <property type="evidence" value="ECO:0007669"/>
    <property type="project" value="InterPro"/>
</dbReference>
<dbReference type="SMR" id="A0A8T3B385"/>
<protein>
    <recommendedName>
        <fullName evidence="1">RNase H type-1 domain-containing protein</fullName>
    </recommendedName>
</protein>
<keyword evidence="3" id="KW-1185">Reference proteome</keyword>
<dbReference type="InterPro" id="IPR036397">
    <property type="entry name" value="RNaseH_sf"/>
</dbReference>
<accession>A0A8T3B385</accession>
<dbReference type="Proteomes" id="UP000829196">
    <property type="component" value="Unassembled WGS sequence"/>
</dbReference>
<dbReference type="InterPro" id="IPR053151">
    <property type="entry name" value="RNase_H-like"/>
</dbReference>
<dbReference type="Pfam" id="PF13456">
    <property type="entry name" value="RVT_3"/>
    <property type="match status" value="1"/>
</dbReference>
<reference evidence="2" key="1">
    <citation type="journal article" date="2022" name="Front. Genet.">
        <title>Chromosome-Scale Assembly of the Dendrobium nobile Genome Provides Insights Into the Molecular Mechanism of the Biosynthesis of the Medicinal Active Ingredient of Dendrobium.</title>
        <authorList>
            <person name="Xu Q."/>
            <person name="Niu S.-C."/>
            <person name="Li K.-L."/>
            <person name="Zheng P.-J."/>
            <person name="Zhang X.-J."/>
            <person name="Jia Y."/>
            <person name="Liu Y."/>
            <person name="Niu Y.-X."/>
            <person name="Yu L.-H."/>
            <person name="Chen D.-F."/>
            <person name="Zhang G.-Q."/>
        </authorList>
    </citation>
    <scope>NUCLEOTIDE SEQUENCE</scope>
    <source>
        <tissue evidence="2">Leaf</tissue>
    </source>
</reference>
<name>A0A8T3B385_DENNO</name>
<dbReference type="OrthoDB" id="10423830at2759"/>
<dbReference type="Gene3D" id="3.30.420.10">
    <property type="entry name" value="Ribonuclease H-like superfamily/Ribonuclease H"/>
    <property type="match status" value="1"/>
</dbReference>
<gene>
    <name evidence="2" type="ORF">KFK09_017522</name>
</gene>
<organism evidence="2 3">
    <name type="scientific">Dendrobium nobile</name>
    <name type="common">Orchid</name>
    <dbReference type="NCBI Taxonomy" id="94219"/>
    <lineage>
        <taxon>Eukaryota</taxon>
        <taxon>Viridiplantae</taxon>
        <taxon>Streptophyta</taxon>
        <taxon>Embryophyta</taxon>
        <taxon>Tracheophyta</taxon>
        <taxon>Spermatophyta</taxon>
        <taxon>Magnoliopsida</taxon>
        <taxon>Liliopsida</taxon>
        <taxon>Asparagales</taxon>
        <taxon>Orchidaceae</taxon>
        <taxon>Epidendroideae</taxon>
        <taxon>Malaxideae</taxon>
        <taxon>Dendrobiinae</taxon>
        <taxon>Dendrobium</taxon>
    </lineage>
</organism>
<dbReference type="InterPro" id="IPR002156">
    <property type="entry name" value="RNaseH_domain"/>
</dbReference>
<dbReference type="PANTHER" id="PTHR47723">
    <property type="entry name" value="OS05G0353850 PROTEIN"/>
    <property type="match status" value="1"/>
</dbReference>
<dbReference type="PANTHER" id="PTHR47723:SF19">
    <property type="entry name" value="POLYNUCLEOTIDYL TRANSFERASE, RIBONUCLEASE H-LIKE SUPERFAMILY PROTEIN"/>
    <property type="match status" value="1"/>
</dbReference>
<dbReference type="CDD" id="cd06222">
    <property type="entry name" value="RNase_H_like"/>
    <property type="match status" value="1"/>
</dbReference>
<evidence type="ECO:0000313" key="3">
    <source>
        <dbReference type="Proteomes" id="UP000829196"/>
    </source>
</evidence>
<proteinExistence type="predicted"/>